<dbReference type="EMBL" id="AP022575">
    <property type="protein sequence ID" value="BBX75453.1"/>
    <property type="molecule type" value="Genomic_DNA"/>
</dbReference>
<name>A0A7I7MVA6_9MYCO</name>
<keyword evidence="2" id="KW-1185">Reference proteome</keyword>
<organism evidence="1 2">
    <name type="scientific">Mycobacterium shinjukuense</name>
    <dbReference type="NCBI Taxonomy" id="398694"/>
    <lineage>
        <taxon>Bacteria</taxon>
        <taxon>Bacillati</taxon>
        <taxon>Actinomycetota</taxon>
        <taxon>Actinomycetes</taxon>
        <taxon>Mycobacteriales</taxon>
        <taxon>Mycobacteriaceae</taxon>
        <taxon>Mycobacterium</taxon>
    </lineage>
</organism>
<dbReference type="KEGG" id="mshj:MSHI_33590"/>
<dbReference type="AlphaFoldDB" id="A0A7I7MVA6"/>
<sequence>MQLRRGPAMLVNHDCALDKMNSRGEATIERLSFVKVHNLSTAPDHRQNLLRTNASQLKPFEAHYLGHVPGLGESYVVLSDPYHLPADYFGVEARSFPNLVAGEKRLAITNHDTRIGRLSDESLTLFRMKWNAYWTRTVPDE</sequence>
<reference evidence="1 2" key="1">
    <citation type="journal article" date="2019" name="Emerg. Microbes Infect.">
        <title>Comprehensive subspecies identification of 175 nontuberculous mycobacteria species based on 7547 genomic profiles.</title>
        <authorList>
            <person name="Matsumoto Y."/>
            <person name="Kinjo T."/>
            <person name="Motooka D."/>
            <person name="Nabeya D."/>
            <person name="Jung N."/>
            <person name="Uechi K."/>
            <person name="Horii T."/>
            <person name="Iida T."/>
            <person name="Fujita J."/>
            <person name="Nakamura S."/>
        </authorList>
    </citation>
    <scope>NUCLEOTIDE SEQUENCE [LARGE SCALE GENOMIC DNA]</scope>
    <source>
        <strain evidence="1 2">JCM 14233</strain>
    </source>
</reference>
<accession>A0A7I7MVA6</accession>
<proteinExistence type="predicted"/>
<evidence type="ECO:0000313" key="2">
    <source>
        <dbReference type="Proteomes" id="UP000467236"/>
    </source>
</evidence>
<protein>
    <submittedName>
        <fullName evidence="1">Uncharacterized protein</fullName>
    </submittedName>
</protein>
<gene>
    <name evidence="1" type="ORF">MSHI_33590</name>
</gene>
<evidence type="ECO:0000313" key="1">
    <source>
        <dbReference type="EMBL" id="BBX75453.1"/>
    </source>
</evidence>
<dbReference type="Proteomes" id="UP000467236">
    <property type="component" value="Chromosome"/>
</dbReference>